<dbReference type="Proteomes" id="UP000307087">
    <property type="component" value="Unassembled WGS sequence"/>
</dbReference>
<dbReference type="SMART" id="SM00530">
    <property type="entry name" value="HTH_XRE"/>
    <property type="match status" value="4"/>
</dbReference>
<evidence type="ECO:0000313" key="7">
    <source>
        <dbReference type="Proteomes" id="UP000307087"/>
    </source>
</evidence>
<dbReference type="InterPro" id="IPR001387">
    <property type="entry name" value="Cro/C1-type_HTH"/>
</dbReference>
<evidence type="ECO:0000256" key="3">
    <source>
        <dbReference type="ARBA" id="ARBA00023163"/>
    </source>
</evidence>
<dbReference type="Gene3D" id="1.10.260.40">
    <property type="entry name" value="lambda repressor-like DNA-binding domains"/>
    <property type="match status" value="4"/>
</dbReference>
<dbReference type="PANTHER" id="PTHR46797">
    <property type="entry name" value="HTH-TYPE TRANSCRIPTIONAL REGULATOR"/>
    <property type="match status" value="1"/>
</dbReference>
<feature type="region of interest" description="Disordered" evidence="4">
    <location>
        <begin position="1"/>
        <end position="30"/>
    </location>
</feature>
<organism evidence="6 7">
    <name type="scientific">Nocardioides caeni</name>
    <dbReference type="NCBI Taxonomy" id="574700"/>
    <lineage>
        <taxon>Bacteria</taxon>
        <taxon>Bacillati</taxon>
        <taxon>Actinomycetota</taxon>
        <taxon>Actinomycetes</taxon>
        <taxon>Propionibacteriales</taxon>
        <taxon>Nocardioidaceae</taxon>
        <taxon>Nocardioides</taxon>
    </lineage>
</organism>
<keyword evidence="7" id="KW-1185">Reference proteome</keyword>
<dbReference type="SUPFAM" id="SSF47413">
    <property type="entry name" value="lambda repressor-like DNA-binding domains"/>
    <property type="match status" value="4"/>
</dbReference>
<dbReference type="CDD" id="cd00093">
    <property type="entry name" value="HTH_XRE"/>
    <property type="match status" value="3"/>
</dbReference>
<keyword evidence="3" id="KW-0804">Transcription</keyword>
<dbReference type="PANTHER" id="PTHR46797:SF23">
    <property type="entry name" value="HTH-TYPE TRANSCRIPTIONAL REGULATOR SUTR"/>
    <property type="match status" value="1"/>
</dbReference>
<evidence type="ECO:0000256" key="1">
    <source>
        <dbReference type="ARBA" id="ARBA00023015"/>
    </source>
</evidence>
<dbReference type="AlphaFoldDB" id="A0A4S8N0L6"/>
<name>A0A4S8N0L6_9ACTN</name>
<accession>A0A4S8N0L6</accession>
<gene>
    <name evidence="6" type="ORF">E9934_16235</name>
</gene>
<dbReference type="GO" id="GO:0005829">
    <property type="term" value="C:cytosol"/>
    <property type="evidence" value="ECO:0007669"/>
    <property type="project" value="TreeGrafter"/>
</dbReference>
<protein>
    <submittedName>
        <fullName evidence="6">Helix-turn-helix domain-containing protein</fullName>
    </submittedName>
</protein>
<evidence type="ECO:0000313" key="6">
    <source>
        <dbReference type="EMBL" id="THV09293.1"/>
    </source>
</evidence>
<keyword evidence="2" id="KW-0238">DNA-binding</keyword>
<dbReference type="GO" id="GO:0003700">
    <property type="term" value="F:DNA-binding transcription factor activity"/>
    <property type="evidence" value="ECO:0007669"/>
    <property type="project" value="TreeGrafter"/>
</dbReference>
<evidence type="ECO:0000259" key="5">
    <source>
        <dbReference type="PROSITE" id="PS50943"/>
    </source>
</evidence>
<dbReference type="GO" id="GO:0003677">
    <property type="term" value="F:DNA binding"/>
    <property type="evidence" value="ECO:0007669"/>
    <property type="project" value="UniProtKB-KW"/>
</dbReference>
<evidence type="ECO:0000256" key="2">
    <source>
        <dbReference type="ARBA" id="ARBA00023125"/>
    </source>
</evidence>
<sequence length="334" mass="35762">MPSRGSGPRIPTNVSVHPESGWIRPGSGVAPRRKAATVTTLLRSERTRRGLRAADLAQEIGVHPMSILRWERRERLPGPAHIHALARVLELDPSHVARFFDDARSPAAAPASSDGHRGQALRDLRWRCSVSVASIAGRVGVPASTVYNWEAGRARIPAERIPALADALDLSPDLLVGHLAVPAPVRDRPSPPMSPLRRLRHRARLSQTRAAAVAGVDRHALGGWERGAGVPPLAAIRRLAAAYGAPVAHVARAAGVEPPQLLDRARWRPGDLPGVVRALREWAGLSQSELAGRCHCSTAAVRTWESARVVPSGRMVTRLERAFGLPAGALAAAL</sequence>
<feature type="domain" description="HTH cro/C1-type" evidence="5">
    <location>
        <begin position="42"/>
        <end position="96"/>
    </location>
</feature>
<feature type="domain" description="HTH cro/C1-type" evidence="5">
    <location>
        <begin position="196"/>
        <end position="250"/>
    </location>
</feature>
<keyword evidence="1" id="KW-0805">Transcription regulation</keyword>
<dbReference type="EMBL" id="STGW01000014">
    <property type="protein sequence ID" value="THV09293.1"/>
    <property type="molecule type" value="Genomic_DNA"/>
</dbReference>
<dbReference type="InterPro" id="IPR050807">
    <property type="entry name" value="TransReg_Diox_bact_type"/>
</dbReference>
<proteinExistence type="predicted"/>
<reference evidence="6 7" key="1">
    <citation type="journal article" date="2009" name="Int. J. Syst. Evol. Microbiol.">
        <title>Nocardioides caeni sp. nov., isolated from wastewater.</title>
        <authorList>
            <person name="Yoon J.H."/>
            <person name="Kang S.J."/>
            <person name="Park S."/>
            <person name="Kim W."/>
            <person name="Oh T.K."/>
        </authorList>
    </citation>
    <scope>NUCLEOTIDE SEQUENCE [LARGE SCALE GENOMIC DNA]</scope>
    <source>
        <strain evidence="6 7">DSM 23134</strain>
    </source>
</reference>
<evidence type="ECO:0000256" key="4">
    <source>
        <dbReference type="SAM" id="MobiDB-lite"/>
    </source>
</evidence>
<comment type="caution">
    <text evidence="6">The sequence shown here is derived from an EMBL/GenBank/DDBJ whole genome shotgun (WGS) entry which is preliminary data.</text>
</comment>
<dbReference type="Pfam" id="PF13560">
    <property type="entry name" value="HTH_31"/>
    <property type="match status" value="4"/>
</dbReference>
<dbReference type="InterPro" id="IPR010982">
    <property type="entry name" value="Lambda_DNA-bd_dom_sf"/>
</dbReference>
<feature type="domain" description="HTH cro/C1-type" evidence="5">
    <location>
        <begin position="276"/>
        <end position="330"/>
    </location>
</feature>
<dbReference type="PROSITE" id="PS50943">
    <property type="entry name" value="HTH_CROC1"/>
    <property type="match status" value="4"/>
</dbReference>
<feature type="domain" description="HTH cro/C1-type" evidence="5">
    <location>
        <begin position="121"/>
        <end position="175"/>
    </location>
</feature>